<name>A0A1I4Y5T4_9GAMM</name>
<dbReference type="SMART" id="SM00342">
    <property type="entry name" value="HTH_ARAC"/>
    <property type="match status" value="1"/>
</dbReference>
<feature type="transmembrane region" description="Helical" evidence="4">
    <location>
        <begin position="6"/>
        <end position="26"/>
    </location>
</feature>
<keyword evidence="7" id="KW-1185">Reference proteome</keyword>
<keyword evidence="2" id="KW-0238">DNA-binding</keyword>
<dbReference type="EMBL" id="FOVF01000015">
    <property type="protein sequence ID" value="SFN33355.1"/>
    <property type="molecule type" value="Genomic_DNA"/>
</dbReference>
<protein>
    <submittedName>
        <fullName evidence="6">Transcriptional regulator, AraC family</fullName>
    </submittedName>
</protein>
<dbReference type="GO" id="GO:0043565">
    <property type="term" value="F:sequence-specific DNA binding"/>
    <property type="evidence" value="ECO:0007669"/>
    <property type="project" value="InterPro"/>
</dbReference>
<dbReference type="Proteomes" id="UP000198575">
    <property type="component" value="Unassembled WGS sequence"/>
</dbReference>
<evidence type="ECO:0000256" key="1">
    <source>
        <dbReference type="ARBA" id="ARBA00023015"/>
    </source>
</evidence>
<feature type="transmembrane region" description="Helical" evidence="4">
    <location>
        <begin position="142"/>
        <end position="163"/>
    </location>
</feature>
<reference evidence="6 7" key="1">
    <citation type="submission" date="2016-10" db="EMBL/GenBank/DDBJ databases">
        <authorList>
            <person name="de Groot N.N."/>
        </authorList>
    </citation>
    <scope>NUCLEOTIDE SEQUENCE [LARGE SCALE GENOMIC DNA]</scope>
    <source>
        <strain evidence="6 7">CGMCC 1.7659</strain>
    </source>
</reference>
<keyword evidence="4" id="KW-0472">Membrane</keyword>
<dbReference type="PANTHER" id="PTHR43280:SF2">
    <property type="entry name" value="HTH-TYPE TRANSCRIPTIONAL REGULATOR EXSA"/>
    <property type="match status" value="1"/>
</dbReference>
<dbReference type="Pfam" id="PF12833">
    <property type="entry name" value="HTH_18"/>
    <property type="match status" value="1"/>
</dbReference>
<organism evidence="6 7">
    <name type="scientific">Dokdonella immobilis</name>
    <dbReference type="NCBI Taxonomy" id="578942"/>
    <lineage>
        <taxon>Bacteria</taxon>
        <taxon>Pseudomonadati</taxon>
        <taxon>Pseudomonadota</taxon>
        <taxon>Gammaproteobacteria</taxon>
        <taxon>Lysobacterales</taxon>
        <taxon>Rhodanobacteraceae</taxon>
        <taxon>Dokdonella</taxon>
    </lineage>
</organism>
<dbReference type="InterPro" id="IPR009057">
    <property type="entry name" value="Homeodomain-like_sf"/>
</dbReference>
<dbReference type="PROSITE" id="PS01124">
    <property type="entry name" value="HTH_ARAC_FAMILY_2"/>
    <property type="match status" value="1"/>
</dbReference>
<keyword evidence="1" id="KW-0805">Transcription regulation</keyword>
<evidence type="ECO:0000259" key="5">
    <source>
        <dbReference type="PROSITE" id="PS01124"/>
    </source>
</evidence>
<feature type="domain" description="HTH araC/xylS-type" evidence="5">
    <location>
        <begin position="272"/>
        <end position="374"/>
    </location>
</feature>
<feature type="transmembrane region" description="Helical" evidence="4">
    <location>
        <begin position="38"/>
        <end position="60"/>
    </location>
</feature>
<evidence type="ECO:0000256" key="3">
    <source>
        <dbReference type="ARBA" id="ARBA00023163"/>
    </source>
</evidence>
<dbReference type="AlphaFoldDB" id="A0A1I4Y5T4"/>
<dbReference type="InterPro" id="IPR018060">
    <property type="entry name" value="HTH_AraC"/>
</dbReference>
<keyword evidence="3" id="KW-0804">Transcription</keyword>
<evidence type="ECO:0000313" key="6">
    <source>
        <dbReference type="EMBL" id="SFN33355.1"/>
    </source>
</evidence>
<keyword evidence="4" id="KW-1133">Transmembrane helix</keyword>
<dbReference type="GO" id="GO:0003700">
    <property type="term" value="F:DNA-binding transcription factor activity"/>
    <property type="evidence" value="ECO:0007669"/>
    <property type="project" value="InterPro"/>
</dbReference>
<evidence type="ECO:0000313" key="7">
    <source>
        <dbReference type="Proteomes" id="UP000198575"/>
    </source>
</evidence>
<dbReference type="SUPFAM" id="SSF46689">
    <property type="entry name" value="Homeodomain-like"/>
    <property type="match status" value="1"/>
</dbReference>
<feature type="transmembrane region" description="Helical" evidence="4">
    <location>
        <begin position="210"/>
        <end position="234"/>
    </location>
</feature>
<dbReference type="STRING" id="578942.SAMN05216289_11523"/>
<evidence type="ECO:0000256" key="4">
    <source>
        <dbReference type="SAM" id="Phobius"/>
    </source>
</evidence>
<feature type="transmembrane region" description="Helical" evidence="4">
    <location>
        <begin position="97"/>
        <end position="117"/>
    </location>
</feature>
<feature type="transmembrane region" description="Helical" evidence="4">
    <location>
        <begin position="183"/>
        <end position="204"/>
    </location>
</feature>
<gene>
    <name evidence="6" type="ORF">SAMN05216289_11523</name>
</gene>
<dbReference type="Gene3D" id="1.10.10.60">
    <property type="entry name" value="Homeodomain-like"/>
    <property type="match status" value="2"/>
</dbReference>
<feature type="transmembrane region" description="Helical" evidence="4">
    <location>
        <begin position="66"/>
        <end position="85"/>
    </location>
</feature>
<dbReference type="PANTHER" id="PTHR43280">
    <property type="entry name" value="ARAC-FAMILY TRANSCRIPTIONAL REGULATOR"/>
    <property type="match status" value="1"/>
</dbReference>
<dbReference type="RefSeq" id="WP_175498040.1">
    <property type="nucleotide sequence ID" value="NZ_FOVF01000015.1"/>
</dbReference>
<keyword evidence="4" id="KW-0812">Transmembrane</keyword>
<proteinExistence type="predicted"/>
<accession>A0A1I4Y5T4</accession>
<evidence type="ECO:0000256" key="2">
    <source>
        <dbReference type="ARBA" id="ARBA00023125"/>
    </source>
</evidence>
<sequence length="386" mass="42010">MRLSLITASLILAIFTFVVVAGFSLFSAGPRKSSARLLAGFLLAVAASLGNFLYVTSGWAAQEPRYAFLGNTLGLAAAPLLYLYACSLAVDGFRLRLASALHFAPVLGVLGVVLASYTGQSTPVQRAILHDASYSSALNSPLLQAAIFFYVFVYLLLSVRVLLRHRALYKQQQATTGLAELTWLRVSLAGTLLLAVVEVLHQLLVGRWPLAWLDTGFVLVQATASFLFGFYFLVQALRQSAQAPAPVNLLNASEDKYGPHRLSHAELLDNATRIEAFLAHSGAHLQGTISIADLADRLPITARDISQTLNRHFGLSFFDFINQHRCEHARRLLAEQPAMTVTEVQTRSGFSSKSSFYTAFRKCAGMTPLAYRQSLAASTQRTGPVS</sequence>